<feature type="region of interest" description="Disordered" evidence="7">
    <location>
        <begin position="159"/>
        <end position="185"/>
    </location>
</feature>
<dbReference type="SUPFAM" id="SSF54928">
    <property type="entry name" value="RNA-binding domain, RBD"/>
    <property type="match status" value="1"/>
</dbReference>
<keyword evidence="10" id="KW-1185">Reference proteome</keyword>
<organism evidence="9 10">
    <name type="scientific">Mugilogobius chulae</name>
    <name type="common">yellowstripe goby</name>
    <dbReference type="NCBI Taxonomy" id="88201"/>
    <lineage>
        <taxon>Eukaryota</taxon>
        <taxon>Metazoa</taxon>
        <taxon>Chordata</taxon>
        <taxon>Craniata</taxon>
        <taxon>Vertebrata</taxon>
        <taxon>Euteleostomi</taxon>
        <taxon>Actinopterygii</taxon>
        <taxon>Neopterygii</taxon>
        <taxon>Teleostei</taxon>
        <taxon>Neoteleostei</taxon>
        <taxon>Acanthomorphata</taxon>
        <taxon>Gobiaria</taxon>
        <taxon>Gobiiformes</taxon>
        <taxon>Gobioidei</taxon>
        <taxon>Gobiidae</taxon>
        <taxon>Gobionellinae</taxon>
        <taxon>Mugilogobius</taxon>
    </lineage>
</organism>
<keyword evidence="4 6" id="KW-0694">RNA-binding</keyword>
<reference evidence="10" key="1">
    <citation type="submission" date="2024-04" db="EMBL/GenBank/DDBJ databases">
        <title>Salinicola lusitanus LLJ914,a marine bacterium isolated from the Okinawa Trough.</title>
        <authorList>
            <person name="Li J."/>
        </authorList>
    </citation>
    <scope>NUCLEOTIDE SEQUENCE [LARGE SCALE GENOMIC DNA]</scope>
</reference>
<evidence type="ECO:0000256" key="3">
    <source>
        <dbReference type="ARBA" id="ARBA00022737"/>
    </source>
</evidence>
<keyword evidence="5" id="KW-0539">Nucleus</keyword>
<evidence type="ECO:0000256" key="1">
    <source>
        <dbReference type="ARBA" id="ARBA00004123"/>
    </source>
</evidence>
<dbReference type="AlphaFoldDB" id="A0AAW0MML8"/>
<evidence type="ECO:0000259" key="8">
    <source>
        <dbReference type="PROSITE" id="PS50102"/>
    </source>
</evidence>
<evidence type="ECO:0000256" key="5">
    <source>
        <dbReference type="ARBA" id="ARBA00023242"/>
    </source>
</evidence>
<evidence type="ECO:0000256" key="6">
    <source>
        <dbReference type="PROSITE-ProRule" id="PRU00176"/>
    </source>
</evidence>
<feature type="domain" description="RRM" evidence="8">
    <location>
        <begin position="80"/>
        <end position="155"/>
    </location>
</feature>
<dbReference type="EMBL" id="JBBPFD010000022">
    <property type="protein sequence ID" value="KAK7881640.1"/>
    <property type="molecule type" value="Genomic_DNA"/>
</dbReference>
<dbReference type="GO" id="GO:0030626">
    <property type="term" value="F:U12 snRNA binding"/>
    <property type="evidence" value="ECO:0007669"/>
    <property type="project" value="TreeGrafter"/>
</dbReference>
<dbReference type="GO" id="GO:0005689">
    <property type="term" value="C:U12-type spliceosomal complex"/>
    <property type="evidence" value="ECO:0007669"/>
    <property type="project" value="TreeGrafter"/>
</dbReference>
<dbReference type="SMART" id="SM00360">
    <property type="entry name" value="RRM"/>
    <property type="match status" value="1"/>
</dbReference>
<evidence type="ECO:0000313" key="9">
    <source>
        <dbReference type="EMBL" id="KAK7881640.1"/>
    </source>
</evidence>
<dbReference type="Gene3D" id="3.30.70.330">
    <property type="match status" value="1"/>
</dbReference>
<feature type="compositionally biased region" description="Acidic residues" evidence="7">
    <location>
        <begin position="223"/>
        <end position="234"/>
    </location>
</feature>
<evidence type="ECO:0000256" key="4">
    <source>
        <dbReference type="ARBA" id="ARBA00022884"/>
    </source>
</evidence>
<feature type="compositionally biased region" description="Basic and acidic residues" evidence="7">
    <location>
        <begin position="159"/>
        <end position="183"/>
    </location>
</feature>
<dbReference type="GO" id="GO:0097157">
    <property type="term" value="F:pre-mRNA intronic binding"/>
    <property type="evidence" value="ECO:0007669"/>
    <property type="project" value="TreeGrafter"/>
</dbReference>
<feature type="region of interest" description="Disordered" evidence="7">
    <location>
        <begin position="1"/>
        <end position="20"/>
    </location>
</feature>
<sequence>MMVESRGGSTEDRMSTVPPITCEISEPGHAERGYCVPLMRNALASLLKEKASFGQEFGGTSRNAEERELTEETTKPNVSKTLLVRHLPAEMSKDEKEDMLKYFGAEFVRVFPSRGRMKNVAFATFRTENIAAKALSRLHQLQILGHTLVVEFAKGEDSAVELKDPPLTKNSDKTTSEQKKEPKQQTIRFLEDDIATNLGMRSWPSYASCAPENRLCQERGSSEESEYESEDDEAKESSVHIPSQYPPPLMVESRGGSAEDRMSTVPPITCEISEPGHAERGYCVPLMRNALASLLKEKASFGQEFGGTSRNAEERELVRGEDANVYKCLQ</sequence>
<dbReference type="PROSITE" id="PS50102">
    <property type="entry name" value="RRM"/>
    <property type="match status" value="1"/>
</dbReference>
<accession>A0AAW0MML8</accession>
<dbReference type="GO" id="GO:0000398">
    <property type="term" value="P:mRNA splicing, via spliceosome"/>
    <property type="evidence" value="ECO:0007669"/>
    <property type="project" value="TreeGrafter"/>
</dbReference>
<comment type="subcellular location">
    <subcellularLocation>
        <location evidence="1">Nucleus</location>
    </subcellularLocation>
</comment>
<evidence type="ECO:0000256" key="7">
    <source>
        <dbReference type="SAM" id="MobiDB-lite"/>
    </source>
</evidence>
<dbReference type="InterPro" id="IPR012677">
    <property type="entry name" value="Nucleotide-bd_a/b_plait_sf"/>
</dbReference>
<name>A0AAW0MML8_9GOBI</name>
<dbReference type="InterPro" id="IPR035979">
    <property type="entry name" value="RBD_domain_sf"/>
</dbReference>
<dbReference type="Pfam" id="PF00076">
    <property type="entry name" value="RRM_1"/>
    <property type="match status" value="1"/>
</dbReference>
<protein>
    <recommendedName>
        <fullName evidence="2">RNA-binding region-containing protein 3</fullName>
    </recommendedName>
</protein>
<dbReference type="CDD" id="cd12238">
    <property type="entry name" value="RRM1_RBM40_like"/>
    <property type="match status" value="1"/>
</dbReference>
<dbReference type="Proteomes" id="UP001460270">
    <property type="component" value="Unassembled WGS sequence"/>
</dbReference>
<dbReference type="PANTHER" id="PTHR16105:SF0">
    <property type="entry name" value="RNA-BINDING REGION-CONTAINING PROTEIN 3"/>
    <property type="match status" value="1"/>
</dbReference>
<proteinExistence type="predicted"/>
<evidence type="ECO:0000256" key="2">
    <source>
        <dbReference type="ARBA" id="ARBA00020364"/>
    </source>
</evidence>
<dbReference type="InterPro" id="IPR000504">
    <property type="entry name" value="RRM_dom"/>
</dbReference>
<evidence type="ECO:0000313" key="10">
    <source>
        <dbReference type="Proteomes" id="UP001460270"/>
    </source>
</evidence>
<feature type="region of interest" description="Disordered" evidence="7">
    <location>
        <begin position="214"/>
        <end position="263"/>
    </location>
</feature>
<comment type="caution">
    <text evidence="9">The sequence shown here is derived from an EMBL/GenBank/DDBJ whole genome shotgun (WGS) entry which is preliminary data.</text>
</comment>
<gene>
    <name evidence="9" type="ORF">WMY93_030049</name>
</gene>
<dbReference type="InterPro" id="IPR034147">
    <property type="entry name" value="RBM40_RRM1"/>
</dbReference>
<keyword evidence="3" id="KW-0677">Repeat</keyword>
<dbReference type="PANTHER" id="PTHR16105">
    <property type="entry name" value="RNA-BINDING REGION-CONTAINING PROTEIN 3"/>
    <property type="match status" value="1"/>
</dbReference>
<dbReference type="InterPro" id="IPR045164">
    <property type="entry name" value="RBM41/RNPC3"/>
</dbReference>